<keyword evidence="5" id="KW-0411">Iron-sulfur</keyword>
<keyword evidence="5" id="KW-0813">Transport</keyword>
<keyword evidence="2 5" id="KW-0285">Flavoprotein</keyword>
<organism evidence="7 8">
    <name type="scientific">Iodidimonas nitroreducens</name>
    <dbReference type="NCBI Taxonomy" id="1236968"/>
    <lineage>
        <taxon>Bacteria</taxon>
        <taxon>Pseudomonadati</taxon>
        <taxon>Pseudomonadota</taxon>
        <taxon>Alphaproteobacteria</taxon>
        <taxon>Iodidimonadales</taxon>
        <taxon>Iodidimonadaceae</taxon>
        <taxon>Iodidimonas</taxon>
    </lineage>
</organism>
<proteinExistence type="predicted"/>
<evidence type="ECO:0000259" key="6">
    <source>
        <dbReference type="Pfam" id="PF21162"/>
    </source>
</evidence>
<keyword evidence="5" id="KW-0249">Electron transport</keyword>
<keyword evidence="5" id="KW-0830">Ubiquinone</keyword>
<dbReference type="Gene3D" id="3.30.9.90">
    <property type="match status" value="1"/>
</dbReference>
<dbReference type="Proteomes" id="UP000324996">
    <property type="component" value="Unassembled WGS sequence"/>
</dbReference>
<keyword evidence="5" id="KW-0479">Metal-binding</keyword>
<evidence type="ECO:0000256" key="4">
    <source>
        <dbReference type="ARBA" id="ARBA00023002"/>
    </source>
</evidence>
<dbReference type="InterPro" id="IPR040156">
    <property type="entry name" value="ETF-QO"/>
</dbReference>
<gene>
    <name evidence="7" type="ORF">JCM17846_09190</name>
</gene>
<dbReference type="GO" id="GO:0004174">
    <property type="term" value="F:electron-transferring-flavoprotein dehydrogenase activity"/>
    <property type="evidence" value="ECO:0007669"/>
    <property type="project" value="UniProtKB-UniRule"/>
</dbReference>
<comment type="catalytic activity">
    <reaction evidence="5">
        <text>a ubiquinone + reduced [electron-transfer flavoprotein] = a ubiquinol + oxidized [electron-transfer flavoprotein] + H(+)</text>
        <dbReference type="Rhea" id="RHEA:24052"/>
        <dbReference type="Rhea" id="RHEA-COMP:9565"/>
        <dbReference type="Rhea" id="RHEA-COMP:9566"/>
        <dbReference type="Rhea" id="RHEA-COMP:10685"/>
        <dbReference type="Rhea" id="RHEA-COMP:10686"/>
        <dbReference type="ChEBI" id="CHEBI:15378"/>
        <dbReference type="ChEBI" id="CHEBI:16389"/>
        <dbReference type="ChEBI" id="CHEBI:17976"/>
        <dbReference type="ChEBI" id="CHEBI:57692"/>
        <dbReference type="ChEBI" id="CHEBI:58307"/>
        <dbReference type="EC" id="1.5.5.1"/>
    </reaction>
</comment>
<comment type="cofactor">
    <cofactor evidence="5">
        <name>[4Fe-4S] cluster</name>
        <dbReference type="ChEBI" id="CHEBI:49883"/>
    </cofactor>
    <text evidence="5">Binds 1 [4Fe-4S] cluster.</text>
</comment>
<evidence type="ECO:0000256" key="5">
    <source>
        <dbReference type="RuleBase" id="RU366068"/>
    </source>
</evidence>
<keyword evidence="8" id="KW-1185">Reference proteome</keyword>
<dbReference type="GO" id="GO:0051539">
    <property type="term" value="F:4 iron, 4 sulfur cluster binding"/>
    <property type="evidence" value="ECO:0007669"/>
    <property type="project" value="UniProtKB-UniRule"/>
</dbReference>
<comment type="cofactor">
    <cofactor evidence="1 5">
        <name>FAD</name>
        <dbReference type="ChEBI" id="CHEBI:57692"/>
    </cofactor>
</comment>
<dbReference type="SUPFAM" id="SSF54373">
    <property type="entry name" value="FAD-linked reductases, C-terminal domain"/>
    <property type="match status" value="1"/>
</dbReference>
<evidence type="ECO:0000256" key="3">
    <source>
        <dbReference type="ARBA" id="ARBA00022827"/>
    </source>
</evidence>
<keyword evidence="4 5" id="KW-0560">Oxidoreductase</keyword>
<dbReference type="PANTHER" id="PTHR10617:SF107">
    <property type="entry name" value="ELECTRON TRANSFER FLAVOPROTEIN-UBIQUINONE OXIDOREDUCTASE, MITOCHONDRIAL"/>
    <property type="match status" value="1"/>
</dbReference>
<comment type="function">
    <text evidence="5">Accepts electrons from ETF and reduces ubiquinone.</text>
</comment>
<name>A0A5A7N5H3_9PROT</name>
<feature type="domain" description="ETF-QO/FixC ubiquinone-binding" evidence="6">
    <location>
        <begin position="58"/>
        <end position="139"/>
    </location>
</feature>
<dbReference type="GO" id="GO:0046872">
    <property type="term" value="F:metal ion binding"/>
    <property type="evidence" value="ECO:0007669"/>
    <property type="project" value="UniProtKB-KW"/>
</dbReference>
<evidence type="ECO:0000313" key="8">
    <source>
        <dbReference type="Proteomes" id="UP000324996"/>
    </source>
</evidence>
<dbReference type="EC" id="1.5.5.1" evidence="5"/>
<comment type="caution">
    <text evidence="7">The sequence shown here is derived from an EMBL/GenBank/DDBJ whole genome shotgun (WGS) entry which is preliminary data.</text>
</comment>
<protein>
    <recommendedName>
        <fullName evidence="5">Electron transfer flavoprotein-ubiquinone oxidoreductase</fullName>
        <shortName evidence="5">ETF-QO</shortName>
        <ecNumber evidence="5">1.5.5.1</ecNumber>
    </recommendedName>
</protein>
<dbReference type="AlphaFoldDB" id="A0A5A7N5H3"/>
<sequence>MATGDMGVARDGSHKESYQPGMELHARYTFFAEGVRGSLTKGLFEKYDLRKDCEPQTYAIGIKELWEIEPDKHEPGKVIHTQGWPLSDVAGGGFIYHQDDHQLAIGFVVALDYKNPWLYPFEEMQRWKQHPAIRPCWKGDGVFPMAPGRSMKGGCNPSPALFFPAGR</sequence>
<evidence type="ECO:0000256" key="2">
    <source>
        <dbReference type="ARBA" id="ARBA00022630"/>
    </source>
</evidence>
<dbReference type="PANTHER" id="PTHR10617">
    <property type="entry name" value="ELECTRON TRANSFER FLAVOPROTEIN-UBIQUINONE OXIDOREDUCTASE"/>
    <property type="match status" value="1"/>
</dbReference>
<keyword evidence="5" id="KW-0408">Iron</keyword>
<dbReference type="EMBL" id="BKCN01000003">
    <property type="protein sequence ID" value="GER03237.1"/>
    <property type="molecule type" value="Genomic_DNA"/>
</dbReference>
<dbReference type="InterPro" id="IPR049398">
    <property type="entry name" value="ETF-QO/FixC_UQ-bd"/>
</dbReference>
<accession>A0A5A7N5H3</accession>
<evidence type="ECO:0000256" key="1">
    <source>
        <dbReference type="ARBA" id="ARBA00001974"/>
    </source>
</evidence>
<reference evidence="7 8" key="1">
    <citation type="submission" date="2019-09" db="EMBL/GenBank/DDBJ databases">
        <title>NBRP : Genome information of microbial organism related human and environment.</title>
        <authorList>
            <person name="Hattori M."/>
            <person name="Oshima K."/>
            <person name="Inaba H."/>
            <person name="Suda W."/>
            <person name="Sakamoto M."/>
            <person name="Iino T."/>
            <person name="Kitahara M."/>
            <person name="Oshida Y."/>
            <person name="Iida T."/>
            <person name="Kudo T."/>
            <person name="Itoh T."/>
            <person name="Ohkuma M."/>
        </authorList>
    </citation>
    <scope>NUCLEOTIDE SEQUENCE [LARGE SCALE GENOMIC DNA]</scope>
    <source>
        <strain evidence="7 8">Q-1</strain>
    </source>
</reference>
<dbReference type="Pfam" id="PF21162">
    <property type="entry name" value="ETFQO_UQ-bd"/>
    <property type="match status" value="1"/>
</dbReference>
<evidence type="ECO:0000313" key="7">
    <source>
        <dbReference type="EMBL" id="GER03237.1"/>
    </source>
</evidence>
<keyword evidence="3 5" id="KW-0274">FAD</keyword>